<evidence type="ECO:0000256" key="1">
    <source>
        <dbReference type="ARBA" id="ARBA00022737"/>
    </source>
</evidence>
<dbReference type="SMART" id="SM00248">
    <property type="entry name" value="ANK"/>
    <property type="match status" value="9"/>
</dbReference>
<evidence type="ECO:0000256" key="2">
    <source>
        <dbReference type="ARBA" id="ARBA00023043"/>
    </source>
</evidence>
<feature type="repeat" description="ANK" evidence="3">
    <location>
        <begin position="341"/>
        <end position="373"/>
    </location>
</feature>
<gene>
    <name evidence="4" type="ORF">HHK36_022011</name>
</gene>
<dbReference type="PANTHER" id="PTHR24186">
    <property type="entry name" value="PROTEIN PHOSPHATASE 1 REGULATORY SUBUNIT"/>
    <property type="match status" value="1"/>
</dbReference>
<name>A0A834YTP6_TETSI</name>
<dbReference type="InterPro" id="IPR036770">
    <property type="entry name" value="Ankyrin_rpt-contain_sf"/>
</dbReference>
<evidence type="ECO:0000313" key="5">
    <source>
        <dbReference type="Proteomes" id="UP000655225"/>
    </source>
</evidence>
<dbReference type="AlphaFoldDB" id="A0A834YTP6"/>
<evidence type="ECO:0000256" key="3">
    <source>
        <dbReference type="PROSITE-ProRule" id="PRU00023"/>
    </source>
</evidence>
<dbReference type="Proteomes" id="UP000655225">
    <property type="component" value="Unassembled WGS sequence"/>
</dbReference>
<keyword evidence="5" id="KW-1185">Reference proteome</keyword>
<reference evidence="4 5" key="1">
    <citation type="submission" date="2020-04" db="EMBL/GenBank/DDBJ databases">
        <title>Plant Genome Project.</title>
        <authorList>
            <person name="Zhang R.-G."/>
        </authorList>
    </citation>
    <scope>NUCLEOTIDE SEQUENCE [LARGE SCALE GENOMIC DNA]</scope>
    <source>
        <strain evidence="4">YNK0</strain>
        <tissue evidence="4">Leaf</tissue>
    </source>
</reference>
<dbReference type="InterPro" id="IPR002110">
    <property type="entry name" value="Ankyrin_rpt"/>
</dbReference>
<dbReference type="Pfam" id="PF12796">
    <property type="entry name" value="Ank_2"/>
    <property type="match status" value="2"/>
</dbReference>
<dbReference type="Pfam" id="PF00023">
    <property type="entry name" value="Ank"/>
    <property type="match status" value="2"/>
</dbReference>
<keyword evidence="1" id="KW-0677">Repeat</keyword>
<feature type="repeat" description="ANK" evidence="3">
    <location>
        <begin position="71"/>
        <end position="103"/>
    </location>
</feature>
<proteinExistence type="predicted"/>
<dbReference type="OMA" id="FFCCEAY"/>
<dbReference type="PROSITE" id="PS50297">
    <property type="entry name" value="ANK_REP_REGION"/>
    <property type="match status" value="1"/>
</dbReference>
<keyword evidence="2 3" id="KW-0040">ANK repeat</keyword>
<dbReference type="OrthoDB" id="1847170at2759"/>
<comment type="caution">
    <text evidence="4">The sequence shown here is derived from an EMBL/GenBank/DDBJ whole genome shotgun (WGS) entry which is preliminary data.</text>
</comment>
<dbReference type="SUPFAM" id="SSF48403">
    <property type="entry name" value="Ankyrin repeat"/>
    <property type="match status" value="1"/>
</dbReference>
<organism evidence="4 5">
    <name type="scientific">Tetracentron sinense</name>
    <name type="common">Spur-leaf</name>
    <dbReference type="NCBI Taxonomy" id="13715"/>
    <lineage>
        <taxon>Eukaryota</taxon>
        <taxon>Viridiplantae</taxon>
        <taxon>Streptophyta</taxon>
        <taxon>Embryophyta</taxon>
        <taxon>Tracheophyta</taxon>
        <taxon>Spermatophyta</taxon>
        <taxon>Magnoliopsida</taxon>
        <taxon>Trochodendrales</taxon>
        <taxon>Trochodendraceae</taxon>
        <taxon>Tetracentron</taxon>
    </lineage>
</organism>
<protein>
    <submittedName>
        <fullName evidence="4">Uncharacterized protein</fullName>
    </submittedName>
</protein>
<dbReference type="Gene3D" id="1.25.40.20">
    <property type="entry name" value="Ankyrin repeat-containing domain"/>
    <property type="match status" value="1"/>
</dbReference>
<dbReference type="GO" id="GO:0005886">
    <property type="term" value="C:plasma membrane"/>
    <property type="evidence" value="ECO:0007669"/>
    <property type="project" value="TreeGrafter"/>
</dbReference>
<dbReference type="PANTHER" id="PTHR24186:SF50">
    <property type="entry name" value="ANKYRIN REPEAT-CONTAINING PROTEIN ITN1-LIKE ISOFORM X1"/>
    <property type="match status" value="1"/>
</dbReference>
<sequence length="433" mass="48512">MSTMDRRLYKAATSGSVDLFKEVADEIRNLQLEVTPVKNTILHLAAKLEHEDLIKEVCDKCPSLLVMPNSKGDTALHIAARIGHLSIVTYLVVKSFSVSTSIDVEQGGNQINNRLRIQNKGNNTVLHEALRYGHSEVVKELTEWDPELWCVLNEAGESPLYLAAKGGLTEIVGKVLQSSYPLAYGGPEDSTALHAAAIWNNQGIVKLLVAKKPGLIKEQDLYWRTPLHYAVSYHKYDEECDVIKLLLEKDSSVAYIRDKDGRSALHFAAGNGDDGVTKEIIGRYPDAVELVDNRGQNAIHYCMSGCHRKVPPYTDHYVKVLHCLMSKGRDIDDLLNQQDNDGNTPLHLAVINGISALVESMCEKKGRVDTDTMNMANLTPRDLTIPSKHASREEIAVYWDLYRVDAKFGRAEPLNEKEWDRLDTPEENYEYLS</sequence>
<dbReference type="PROSITE" id="PS50088">
    <property type="entry name" value="ANK_REPEAT"/>
    <property type="match status" value="3"/>
</dbReference>
<dbReference type="EMBL" id="JABCRI010000016">
    <property type="protein sequence ID" value="KAF8391777.1"/>
    <property type="molecule type" value="Genomic_DNA"/>
</dbReference>
<evidence type="ECO:0000313" key="4">
    <source>
        <dbReference type="EMBL" id="KAF8391777.1"/>
    </source>
</evidence>
<accession>A0A834YTP6</accession>
<feature type="repeat" description="ANK" evidence="3">
    <location>
        <begin position="222"/>
        <end position="258"/>
    </location>
</feature>